<dbReference type="Proteomes" id="UP000294847">
    <property type="component" value="Chromosome 7"/>
</dbReference>
<proteinExistence type="predicted"/>
<gene>
    <name evidence="3" type="ORF">PoMZ_12298</name>
</gene>
<feature type="compositionally biased region" description="Basic and acidic residues" evidence="1">
    <location>
        <begin position="109"/>
        <end position="120"/>
    </location>
</feature>
<feature type="region of interest" description="Disordered" evidence="1">
    <location>
        <begin position="255"/>
        <end position="297"/>
    </location>
</feature>
<keyword evidence="2" id="KW-0732">Signal</keyword>
<protein>
    <submittedName>
        <fullName evidence="3">Uncharacterized protein</fullName>
    </submittedName>
</protein>
<evidence type="ECO:0000313" key="3">
    <source>
        <dbReference type="EMBL" id="QBZ65340.1"/>
    </source>
</evidence>
<name>A0A4P7NSK3_PYROR</name>
<dbReference type="AlphaFoldDB" id="A0A4P7NSK3"/>
<organism evidence="3 4">
    <name type="scientific">Pyricularia oryzae</name>
    <name type="common">Rice blast fungus</name>
    <name type="synonym">Magnaporthe oryzae</name>
    <dbReference type="NCBI Taxonomy" id="318829"/>
    <lineage>
        <taxon>Eukaryota</taxon>
        <taxon>Fungi</taxon>
        <taxon>Dikarya</taxon>
        <taxon>Ascomycota</taxon>
        <taxon>Pezizomycotina</taxon>
        <taxon>Sordariomycetes</taxon>
        <taxon>Sordariomycetidae</taxon>
        <taxon>Magnaporthales</taxon>
        <taxon>Pyriculariaceae</taxon>
        <taxon>Pyricularia</taxon>
    </lineage>
</organism>
<evidence type="ECO:0000256" key="2">
    <source>
        <dbReference type="SAM" id="SignalP"/>
    </source>
</evidence>
<feature type="region of interest" description="Disordered" evidence="1">
    <location>
        <begin position="35"/>
        <end position="120"/>
    </location>
</feature>
<reference evidence="3 4" key="1">
    <citation type="journal article" date="2019" name="Mol. Biol. Evol.">
        <title>Blast fungal genomes show frequent chromosomal changes, gene gains and losses, and effector gene turnover.</title>
        <authorList>
            <person name="Gomez Luciano L.B."/>
            <person name="Jason Tsai I."/>
            <person name="Chuma I."/>
            <person name="Tosa Y."/>
            <person name="Chen Y.H."/>
            <person name="Li J.Y."/>
            <person name="Li M.Y."/>
            <person name="Jade Lu M.Y."/>
            <person name="Nakayashiki H."/>
            <person name="Li W.H."/>
        </authorList>
    </citation>
    <scope>NUCLEOTIDE SEQUENCE [LARGE SCALE GENOMIC DNA]</scope>
    <source>
        <strain evidence="3">MZ5-1-6</strain>
    </source>
</reference>
<sequence>MHYKAVYAMFALAHFAVAAPAGAFNRFPTPAPPANMSPGSTSYPTDVGGRYNGGPTSNDQYGAPAGGFTSQMPPGNGPAGSTSYPADVGGRYNGGPTSNKPYDPYQAELDPKDPPRDSVLKREQRKSDLLLLWLVSKVPLWHYMRLWQHINSVVKGEGTGKSKKSRRDKRGNKMLAWVAASFWEKAEDFGDNARNICACGLAVTMAVPLAIAGNCFARCGFEPGSPRNMLGRCVEKGAKACWGIYNREREYTARKQAKKLGQDQTGEQRENRPQGGQAGGSRVPHHAPDNGPARGPN</sequence>
<feature type="compositionally biased region" description="Polar residues" evidence="1">
    <location>
        <begin position="68"/>
        <end position="84"/>
    </location>
</feature>
<feature type="chain" id="PRO_5020225864" evidence="2">
    <location>
        <begin position="19"/>
        <end position="297"/>
    </location>
</feature>
<accession>A0A4P7NSK3</accession>
<feature type="signal peptide" evidence="2">
    <location>
        <begin position="1"/>
        <end position="18"/>
    </location>
</feature>
<evidence type="ECO:0000256" key="1">
    <source>
        <dbReference type="SAM" id="MobiDB-lite"/>
    </source>
</evidence>
<dbReference type="EMBL" id="CP034210">
    <property type="protein sequence ID" value="QBZ65340.1"/>
    <property type="molecule type" value="Genomic_DNA"/>
</dbReference>
<evidence type="ECO:0000313" key="4">
    <source>
        <dbReference type="Proteomes" id="UP000294847"/>
    </source>
</evidence>